<protein>
    <recommendedName>
        <fullName evidence="3">F-box domain-containing protein</fullName>
    </recommendedName>
</protein>
<organism evidence="1 2">
    <name type="scientific">Aspergillus brasiliensis</name>
    <dbReference type="NCBI Taxonomy" id="319629"/>
    <lineage>
        <taxon>Eukaryota</taxon>
        <taxon>Fungi</taxon>
        <taxon>Dikarya</taxon>
        <taxon>Ascomycota</taxon>
        <taxon>Pezizomycotina</taxon>
        <taxon>Eurotiomycetes</taxon>
        <taxon>Eurotiomycetidae</taxon>
        <taxon>Eurotiales</taxon>
        <taxon>Aspergillaceae</taxon>
        <taxon>Aspergillus</taxon>
        <taxon>Aspergillus subgen. Circumdati</taxon>
    </lineage>
</organism>
<gene>
    <name evidence="1" type="ORF">AbraCBS73388_009605</name>
</gene>
<dbReference type="AlphaFoldDB" id="A0A9W5YWC6"/>
<dbReference type="EMBL" id="BROQ01000064">
    <property type="protein sequence ID" value="GKZ23247.1"/>
    <property type="molecule type" value="Genomic_DNA"/>
</dbReference>
<evidence type="ECO:0000313" key="2">
    <source>
        <dbReference type="Proteomes" id="UP001143548"/>
    </source>
</evidence>
<reference evidence="1" key="1">
    <citation type="submission" date="2022-07" db="EMBL/GenBank/DDBJ databases">
        <title>Taxonomy of Aspergillus series Nigri: significant species reduction supported by multi-species coalescent approaches.</title>
        <authorList>
            <person name="Bian C."/>
            <person name="Kusuya Y."/>
            <person name="Sklenar F."/>
            <person name="D'hooge E."/>
            <person name="Yaguchi T."/>
            <person name="Takahashi H."/>
            <person name="Hubka V."/>
        </authorList>
    </citation>
    <scope>NUCLEOTIDE SEQUENCE</scope>
    <source>
        <strain evidence="1">CBS 733.88</strain>
    </source>
</reference>
<name>A0A9W5YWC6_9EURO</name>
<evidence type="ECO:0008006" key="3">
    <source>
        <dbReference type="Google" id="ProtNLM"/>
    </source>
</evidence>
<dbReference type="Proteomes" id="UP001143548">
    <property type="component" value="Unassembled WGS sequence"/>
</dbReference>
<proteinExistence type="predicted"/>
<comment type="caution">
    <text evidence="1">The sequence shown here is derived from an EMBL/GenBank/DDBJ whole genome shotgun (WGS) entry which is preliminary data.</text>
</comment>
<accession>A0A9W5YWC6</accession>
<sequence>MLNLRFYNSCLWNLRINGRWYRCCDPKELTVCEIDRPEALTKIKQICDQPDKLDEWEEAPFPAPLSSESSLVYTINMDAGTLEVTYFAMARHHAQSRTNWYDLRTVYEASSLSKPEPFPTPQTPGQIMDDELAQLTLEPLHLELDFPTPLNELQARLYVHFIFVWRWHFMDPITWRYNSPALNYFCMAILRLAAWDLEVSYDTDVKLPMSPHAVPPWSGPKDNIYWYHGFLVVHHDNLETQHMTRSAIHKAQQYLERTAAARQRHARLIIMSPGHIVFAEVADDDTIRASSPSLLISPMSGNRRSAGFRALCGVFTSNCWPGTTAYREIWKNYLPWELIFPILSDLGPRDMAAFAQASPAIKKLHYANIHQSIPQFASLAIVSYPLLIPCCGKRSGLEQSGVLCS</sequence>
<evidence type="ECO:0000313" key="1">
    <source>
        <dbReference type="EMBL" id="GKZ23247.1"/>
    </source>
</evidence>